<keyword evidence="9" id="KW-0735">Signal-anchor</keyword>
<evidence type="ECO:0000256" key="7">
    <source>
        <dbReference type="ARBA" id="ARBA00022692"/>
    </source>
</evidence>
<dbReference type="GO" id="GO:0016020">
    <property type="term" value="C:membrane"/>
    <property type="evidence" value="ECO:0007669"/>
    <property type="project" value="UniProtKB-SubCell"/>
</dbReference>
<evidence type="ECO:0000256" key="10">
    <source>
        <dbReference type="ARBA" id="ARBA00022989"/>
    </source>
</evidence>
<comment type="caution">
    <text evidence="14">The sequence shown here is derived from an EMBL/GenBank/DDBJ whole genome shotgun (WGS) entry which is preliminary data.</text>
</comment>
<keyword evidence="8" id="KW-0547">Nucleotide-binding</keyword>
<proteinExistence type="inferred from homology"/>
<keyword evidence="7 12" id="KW-0812">Transmembrane</keyword>
<dbReference type="PANTHER" id="PTHR23033">
    <property type="entry name" value="BETA1,3-GALACTOSYLTRANSFERASE"/>
    <property type="match status" value="1"/>
</dbReference>
<dbReference type="GO" id="GO:0000166">
    <property type="term" value="F:nucleotide binding"/>
    <property type="evidence" value="ECO:0007669"/>
    <property type="project" value="UniProtKB-KW"/>
</dbReference>
<dbReference type="InterPro" id="IPR026050">
    <property type="entry name" value="C1GALT1/C1GALT1_chp1"/>
</dbReference>
<keyword evidence="11 12" id="KW-0472">Membrane</keyword>
<evidence type="ECO:0000256" key="11">
    <source>
        <dbReference type="ARBA" id="ARBA00023136"/>
    </source>
</evidence>
<accession>A0A420SVX4</accession>
<comment type="pathway">
    <text evidence="2">Protein modification; protein glycosylation.</text>
</comment>
<dbReference type="Proteomes" id="UP000283569">
    <property type="component" value="Unassembled WGS sequence"/>
</dbReference>
<dbReference type="EC" id="2.4.1.122" evidence="4"/>
<evidence type="ECO:0000256" key="9">
    <source>
        <dbReference type="ARBA" id="ARBA00022968"/>
    </source>
</evidence>
<keyword evidence="10 12" id="KW-1133">Transmembrane helix</keyword>
<feature type="domain" description="Fringe-like glycosyltransferase" evidence="13">
    <location>
        <begin position="194"/>
        <end position="252"/>
    </location>
</feature>
<evidence type="ECO:0000256" key="12">
    <source>
        <dbReference type="SAM" id="Phobius"/>
    </source>
</evidence>
<evidence type="ECO:0000256" key="8">
    <source>
        <dbReference type="ARBA" id="ARBA00022741"/>
    </source>
</evidence>
<evidence type="ECO:0000313" key="14">
    <source>
        <dbReference type="EMBL" id="RKL33429.1"/>
    </source>
</evidence>
<dbReference type="EMBL" id="MRDB01000040">
    <property type="protein sequence ID" value="RKL33429.1"/>
    <property type="molecule type" value="Genomic_DNA"/>
</dbReference>
<organism evidence="14 15">
    <name type="scientific">Gibberella intermedia</name>
    <name type="common">Bulb rot disease fungus</name>
    <name type="synonym">Fusarium proliferatum</name>
    <dbReference type="NCBI Taxonomy" id="948311"/>
    <lineage>
        <taxon>Eukaryota</taxon>
        <taxon>Fungi</taxon>
        <taxon>Dikarya</taxon>
        <taxon>Ascomycota</taxon>
        <taxon>Pezizomycotina</taxon>
        <taxon>Sordariomycetes</taxon>
        <taxon>Hypocreomycetidae</taxon>
        <taxon>Hypocreales</taxon>
        <taxon>Nectriaceae</taxon>
        <taxon>Fusarium</taxon>
        <taxon>Fusarium fujikuroi species complex</taxon>
    </lineage>
</organism>
<evidence type="ECO:0000256" key="1">
    <source>
        <dbReference type="ARBA" id="ARBA00004606"/>
    </source>
</evidence>
<evidence type="ECO:0000256" key="2">
    <source>
        <dbReference type="ARBA" id="ARBA00004922"/>
    </source>
</evidence>
<protein>
    <recommendedName>
        <fullName evidence="4">N-acetylgalactosaminide beta-1,3-galactosyltransferase</fullName>
        <ecNumber evidence="4">2.4.1.122</ecNumber>
    </recommendedName>
</protein>
<evidence type="ECO:0000256" key="5">
    <source>
        <dbReference type="ARBA" id="ARBA00022676"/>
    </source>
</evidence>
<dbReference type="Pfam" id="PF02434">
    <property type="entry name" value="Fringe"/>
    <property type="match status" value="1"/>
</dbReference>
<evidence type="ECO:0000256" key="3">
    <source>
        <dbReference type="ARBA" id="ARBA00006462"/>
    </source>
</evidence>
<name>A0A420SVX4_GIBIN</name>
<dbReference type="AlphaFoldDB" id="A0A420SVX4"/>
<dbReference type="PANTHER" id="PTHR23033:SF47">
    <property type="entry name" value="APPLE DOMAIN-CONTAINING PROTEIN-RELATED"/>
    <property type="match status" value="1"/>
</dbReference>
<evidence type="ECO:0000256" key="4">
    <source>
        <dbReference type="ARBA" id="ARBA00012557"/>
    </source>
</evidence>
<gene>
    <name evidence="14" type="ORF">BFJ72_g9945</name>
</gene>
<comment type="similarity">
    <text evidence="3">Belongs to the glycosyltransferase 31 family. Beta3-Gal-T subfamily.</text>
</comment>
<dbReference type="GO" id="GO:0016263">
    <property type="term" value="F:glycoprotein-N-acetylgalactosamine 3-beta-galactosyltransferase activity"/>
    <property type="evidence" value="ECO:0007669"/>
    <property type="project" value="UniProtKB-EC"/>
</dbReference>
<reference evidence="14 15" key="1">
    <citation type="journal article" date="2018" name="Sci. Rep.">
        <title>Characterisation of pathogen-specific regions and novel effector candidates in Fusarium oxysporum f. sp. cepae.</title>
        <authorList>
            <person name="Armitage A.D."/>
            <person name="Taylor A."/>
            <person name="Sobczyk M.K."/>
            <person name="Baxter L."/>
            <person name="Greenfield B.P."/>
            <person name="Bates H.J."/>
            <person name="Wilson F."/>
            <person name="Jackson A.C."/>
            <person name="Ott S."/>
            <person name="Harrison R.J."/>
            <person name="Clarkson J.P."/>
        </authorList>
    </citation>
    <scope>NUCLEOTIDE SEQUENCE [LARGE SCALE GENOMIC DNA]</scope>
    <source>
        <strain evidence="14 15">Fp_A8</strain>
    </source>
</reference>
<keyword evidence="6" id="KW-0808">Transferase</keyword>
<dbReference type="InterPro" id="IPR003378">
    <property type="entry name" value="Fringe-like_glycosylTrfase"/>
</dbReference>
<feature type="transmembrane region" description="Helical" evidence="12">
    <location>
        <begin position="12"/>
        <end position="28"/>
    </location>
</feature>
<evidence type="ECO:0000259" key="13">
    <source>
        <dbReference type="Pfam" id="PF02434"/>
    </source>
</evidence>
<sequence>MMFTTYRDNRILPVFIIATCLVLYYSLLNSSVERFGARRLPVNSQSEPATQLVLEPSHQSQQTQPGGHGKLKGHDVLLILKTGGTSMYHRLLIHLVTSLSPERVNPENVVIYSDYEETMGNFTTIDVLKNMTEATKSHPDFDVYHAVPQYVKNNVYIEHANIEGDHEGPVGGWVIDKYKFLPIMDHAGKNWPHARWYVFMEDDAYIFLPSVLDYLSSFDWKAPHYLGSSAFIANVTFAHGGSGFALSRGAWEMSFGKNPRLVEDFAEYTRQHGCGDHILGRALNKYGIRFGENGGDEKFNWGFNAVVHWKFGFRSENWCKPLLSWHKAHSRDIARYYELEKNWNFERPMLFNDFFKKIIAPDLGKRREWWDNMSSLFAITSANTNSPPAPQSKYNRSLWANAWKSVDACEAACKSWVECMQWSYYDDLCRMDDKLIMGSGFAPGMFQRKTRLLITSGWLLHRIKNWECN</sequence>
<evidence type="ECO:0000313" key="15">
    <source>
        <dbReference type="Proteomes" id="UP000283569"/>
    </source>
</evidence>
<dbReference type="Gene3D" id="3.90.550.50">
    <property type="match status" value="1"/>
</dbReference>
<evidence type="ECO:0000256" key="6">
    <source>
        <dbReference type="ARBA" id="ARBA00022679"/>
    </source>
</evidence>
<comment type="subcellular location">
    <subcellularLocation>
        <location evidence="1">Membrane</location>
        <topology evidence="1">Single-pass type II membrane protein</topology>
    </subcellularLocation>
</comment>
<keyword evidence="5" id="KW-0328">Glycosyltransferase</keyword>